<accession>A0A919DIF6</accession>
<reference evidence="1" key="2">
    <citation type="submission" date="2020-09" db="EMBL/GenBank/DDBJ databases">
        <authorList>
            <person name="Sun Q."/>
            <person name="Zhou Y."/>
        </authorList>
    </citation>
    <scope>NUCLEOTIDE SEQUENCE</scope>
    <source>
        <strain evidence="1">CGMCC 4.7403</strain>
    </source>
</reference>
<comment type="caution">
    <text evidence="1">The sequence shown here is derived from an EMBL/GenBank/DDBJ whole genome shotgun (WGS) entry which is preliminary data.</text>
</comment>
<dbReference type="EMBL" id="BNAT01000031">
    <property type="protein sequence ID" value="GHE47811.1"/>
    <property type="molecule type" value="Genomic_DNA"/>
</dbReference>
<dbReference type="AlphaFoldDB" id="A0A919DIF6"/>
<keyword evidence="2" id="KW-1185">Reference proteome</keyword>
<name>A0A919DIF6_9ACTN</name>
<evidence type="ECO:0000313" key="2">
    <source>
        <dbReference type="Proteomes" id="UP000603227"/>
    </source>
</evidence>
<sequence>MGASLFVHDHISEPSHRAGLERRALHDIGHRCRALPQNALDDAGRIDTPVLLLVGSENGLWLDSQALFHES</sequence>
<proteinExistence type="predicted"/>
<reference evidence="1" key="1">
    <citation type="journal article" date="2014" name="Int. J. Syst. Evol. Microbiol.">
        <title>Complete genome sequence of Corynebacterium casei LMG S-19264T (=DSM 44701T), isolated from a smear-ripened cheese.</title>
        <authorList>
            <consortium name="US DOE Joint Genome Institute (JGI-PGF)"/>
            <person name="Walter F."/>
            <person name="Albersmeier A."/>
            <person name="Kalinowski J."/>
            <person name="Ruckert C."/>
        </authorList>
    </citation>
    <scope>NUCLEOTIDE SEQUENCE</scope>
    <source>
        <strain evidence="1">CGMCC 4.7403</strain>
    </source>
</reference>
<dbReference type="RefSeq" id="WP_189786340.1">
    <property type="nucleotide sequence ID" value="NZ_BNAT01000031.1"/>
</dbReference>
<evidence type="ECO:0000313" key="1">
    <source>
        <dbReference type="EMBL" id="GHE47811.1"/>
    </source>
</evidence>
<protein>
    <submittedName>
        <fullName evidence="1">Uncharacterized protein</fullName>
    </submittedName>
</protein>
<organism evidence="1 2">
    <name type="scientific">Streptomyces capitiformicae</name>
    <dbReference type="NCBI Taxonomy" id="2014920"/>
    <lineage>
        <taxon>Bacteria</taxon>
        <taxon>Bacillati</taxon>
        <taxon>Actinomycetota</taxon>
        <taxon>Actinomycetes</taxon>
        <taxon>Kitasatosporales</taxon>
        <taxon>Streptomycetaceae</taxon>
        <taxon>Streptomyces</taxon>
    </lineage>
</organism>
<gene>
    <name evidence="1" type="ORF">GCM10017771_68870</name>
</gene>
<dbReference type="Proteomes" id="UP000603227">
    <property type="component" value="Unassembled WGS sequence"/>
</dbReference>